<feature type="compositionally biased region" description="Polar residues" evidence="1">
    <location>
        <begin position="170"/>
        <end position="183"/>
    </location>
</feature>
<organism evidence="2 3">
    <name type="scientific">Schaalia odontolytica</name>
    <dbReference type="NCBI Taxonomy" id="1660"/>
    <lineage>
        <taxon>Bacteria</taxon>
        <taxon>Bacillati</taxon>
        <taxon>Actinomycetota</taxon>
        <taxon>Actinomycetes</taxon>
        <taxon>Actinomycetales</taxon>
        <taxon>Actinomycetaceae</taxon>
        <taxon>Schaalia</taxon>
    </lineage>
</organism>
<dbReference type="Proteomes" id="UP000250192">
    <property type="component" value="Unassembled WGS sequence"/>
</dbReference>
<protein>
    <submittedName>
        <fullName evidence="2">Uncharacterized protein</fullName>
    </submittedName>
</protein>
<evidence type="ECO:0000313" key="3">
    <source>
        <dbReference type="Proteomes" id="UP000250192"/>
    </source>
</evidence>
<feature type="region of interest" description="Disordered" evidence="1">
    <location>
        <begin position="114"/>
        <end position="276"/>
    </location>
</feature>
<keyword evidence="3" id="KW-1185">Reference proteome</keyword>
<feature type="compositionally biased region" description="Basic and acidic residues" evidence="1">
    <location>
        <begin position="187"/>
        <end position="197"/>
    </location>
</feature>
<reference evidence="2 3" key="1">
    <citation type="submission" date="2018-06" db="EMBL/GenBank/DDBJ databases">
        <authorList>
            <consortium name="Pathogen Informatics"/>
            <person name="Doyle S."/>
        </authorList>
    </citation>
    <scope>NUCLEOTIDE SEQUENCE [LARGE SCALE GENOMIC DNA]</scope>
    <source>
        <strain evidence="2 3">NCTC9935</strain>
    </source>
</reference>
<feature type="compositionally biased region" description="Polar residues" evidence="1">
    <location>
        <begin position="205"/>
        <end position="214"/>
    </location>
</feature>
<gene>
    <name evidence="2" type="ORF">NCTC9935_01375</name>
</gene>
<sequence length="462" mass="48958">MSEYFVVRRGATALRNEVVFDERISYAALGILARALASPEGANLGYRAFVGRGLGEKAVRAAMRELESVGYRFRFTLRKSSGRVRTLTIFSDEPMSPQQARVVALEQSRGDYLMEGAASPDPELAGEEERLRRSHRAATGAARSDGRASHRAATGAARSDQGKQGKSPGRTVQRSTVARSSAALSLRDTKSSKEDLTQPHPHPPQRSTSPTSPGEGQGSVGSGIDSGDEAVAEREAASPVATSAPRKCRRGPQRHPGGAKDPAAMPEGGRGAGSASDGDLAVLAACVPEQFRVMDACGLAVVVGLLRERLDAGWRPAEIKRLLDSPPPAEGVKFMSRFVAKRLERLVAVGESPRAQVAAAERERERLAAERAAAEDERVAQTAPSLLHMRIHDLVTELAPGLSRARCAVVELAVQQALADAWRRENPGGGKSSASALLEVLAASGEVLAARVIAEHVDEGVA</sequence>
<dbReference type="AlphaFoldDB" id="A0A2X0U6G0"/>
<proteinExistence type="predicted"/>
<evidence type="ECO:0000313" key="2">
    <source>
        <dbReference type="EMBL" id="SPT55865.1"/>
    </source>
</evidence>
<accession>A0A2X0U6G0</accession>
<name>A0A2X0U6G0_9ACTO</name>
<dbReference type="EMBL" id="UAPR01000004">
    <property type="protein sequence ID" value="SPT55865.1"/>
    <property type="molecule type" value="Genomic_DNA"/>
</dbReference>
<evidence type="ECO:0000256" key="1">
    <source>
        <dbReference type="SAM" id="MobiDB-lite"/>
    </source>
</evidence>